<organism evidence="3 4">
    <name type="scientific">Psychrobacter alimentarius</name>
    <dbReference type="NCBI Taxonomy" id="261164"/>
    <lineage>
        <taxon>Bacteria</taxon>
        <taxon>Pseudomonadati</taxon>
        <taxon>Pseudomonadota</taxon>
        <taxon>Gammaproteobacteria</taxon>
        <taxon>Moraxellales</taxon>
        <taxon>Moraxellaceae</taxon>
        <taxon>Psychrobacter</taxon>
    </lineage>
</organism>
<dbReference type="GeneID" id="33060948"/>
<dbReference type="Proteomes" id="UP000076104">
    <property type="component" value="Chromosome"/>
</dbReference>
<evidence type="ECO:0000259" key="2">
    <source>
        <dbReference type="Pfam" id="PF00534"/>
    </source>
</evidence>
<dbReference type="EMBL" id="CP014945">
    <property type="protein sequence ID" value="AMT95774.1"/>
    <property type="molecule type" value="Genomic_DNA"/>
</dbReference>
<evidence type="ECO:0000256" key="1">
    <source>
        <dbReference type="ARBA" id="ARBA00022679"/>
    </source>
</evidence>
<keyword evidence="4" id="KW-1185">Reference proteome</keyword>
<dbReference type="Gene3D" id="3.40.50.2000">
    <property type="entry name" value="Glycogen Phosphorylase B"/>
    <property type="match status" value="1"/>
</dbReference>
<evidence type="ECO:0000313" key="3">
    <source>
        <dbReference type="EMBL" id="AMT95774.1"/>
    </source>
</evidence>
<evidence type="ECO:0000313" key="4">
    <source>
        <dbReference type="Proteomes" id="UP000076104"/>
    </source>
</evidence>
<feature type="domain" description="Glycosyl transferase family 1" evidence="2">
    <location>
        <begin position="173"/>
        <end position="289"/>
    </location>
</feature>
<dbReference type="RefSeq" id="WP_136139169.1">
    <property type="nucleotide sequence ID" value="NZ_CP014945.1"/>
</dbReference>
<gene>
    <name evidence="3" type="ORF">A3K91_0138</name>
</gene>
<dbReference type="SUPFAM" id="SSF53756">
    <property type="entry name" value="UDP-Glycosyltransferase/glycogen phosphorylase"/>
    <property type="match status" value="1"/>
</dbReference>
<reference evidence="3 4" key="1">
    <citation type="submission" date="2016-03" db="EMBL/GenBank/DDBJ databases">
        <title>Genome sequencing of Psychrobacter alimentarius PAMC 27889.</title>
        <authorList>
            <person name="Lee J."/>
            <person name="Kim O.-S."/>
        </authorList>
    </citation>
    <scope>NUCLEOTIDE SEQUENCE [LARGE SCALE GENOMIC DNA]</scope>
    <source>
        <strain evidence="3 4">PAMC 27889</strain>
    </source>
</reference>
<proteinExistence type="predicted"/>
<protein>
    <recommendedName>
        <fullName evidence="2">Glycosyl transferase family 1 domain-containing protein</fullName>
    </recommendedName>
</protein>
<dbReference type="PANTHER" id="PTHR46401:SF2">
    <property type="entry name" value="GLYCOSYLTRANSFERASE WBBK-RELATED"/>
    <property type="match status" value="1"/>
</dbReference>
<name>A0ABN4N0F1_9GAMM</name>
<dbReference type="Pfam" id="PF00534">
    <property type="entry name" value="Glycos_transf_1"/>
    <property type="match status" value="1"/>
</dbReference>
<sequence>MKPKIFTLLGNNTTLNTTGGDKINEIRFYTALSKHFEVYYNGQLFNPHARDYGIKDLPIQIPEDNYDLYYIRANNRILYNCPRPKVAMGIPYSSWLYHHVDAVITTTESWKQAILNYNDSAYYRELVGDWYGNSEKIIVPKKIINIRQTIDSNFMEKIDANSLMRNRISFGLKPTFGFFGSLAMQIFPNLAIKALQRMISNGYEINIIAAGKKYQNTVIPNKVNYLGYLPYESIPNYIQTCTCLIANEGVETEYLGSGKVLDAIAAGIPILSYRSAVREEQLGKDYLGFYNSEEEAYFIAKFILENHFFRNKIVEQLKLRYEMFSTESQGDYLCKQFSDLII</sequence>
<keyword evidence="1" id="KW-0808">Transferase</keyword>
<accession>A0ABN4N0F1</accession>
<dbReference type="InterPro" id="IPR001296">
    <property type="entry name" value="Glyco_trans_1"/>
</dbReference>
<dbReference type="PANTHER" id="PTHR46401">
    <property type="entry name" value="GLYCOSYLTRANSFERASE WBBK-RELATED"/>
    <property type="match status" value="1"/>
</dbReference>